<comment type="caution">
    <text evidence="1">The sequence shown here is derived from an EMBL/GenBank/DDBJ whole genome shotgun (WGS) entry which is preliminary data.</text>
</comment>
<accession>A0A9P1IMB5</accession>
<dbReference type="Pfam" id="PF14964">
    <property type="entry name" value="INTS15"/>
    <property type="match status" value="1"/>
</dbReference>
<evidence type="ECO:0000313" key="1">
    <source>
        <dbReference type="EMBL" id="CAI5445872.1"/>
    </source>
</evidence>
<proteinExistence type="predicted"/>
<dbReference type="Proteomes" id="UP001152747">
    <property type="component" value="Unassembled WGS sequence"/>
</dbReference>
<name>A0A9P1IMB5_9PELO</name>
<organism evidence="1 2">
    <name type="scientific">Caenorhabditis angaria</name>
    <dbReference type="NCBI Taxonomy" id="860376"/>
    <lineage>
        <taxon>Eukaryota</taxon>
        <taxon>Metazoa</taxon>
        <taxon>Ecdysozoa</taxon>
        <taxon>Nematoda</taxon>
        <taxon>Chromadorea</taxon>
        <taxon>Rhabditida</taxon>
        <taxon>Rhabditina</taxon>
        <taxon>Rhabditomorpha</taxon>
        <taxon>Rhabditoidea</taxon>
        <taxon>Rhabditidae</taxon>
        <taxon>Peloderinae</taxon>
        <taxon>Caenorhabditis</taxon>
    </lineage>
</organism>
<dbReference type="InterPro" id="IPR027844">
    <property type="entry name" value="INTS15"/>
</dbReference>
<dbReference type="AlphaFoldDB" id="A0A9P1IMB5"/>
<sequence length="355" mass="40864">MARVASQVQLAPPNSQQSPAYYEQSAKSALIQLIKISRVAHRGRATSLAKNPEVQTLLDNDIFLIQPDRRSKLTPIQQYRLVHVLAQFFLERVEDGNRYSYFEAIFLGREGDSTLHDFRIDVLLQLASFSLQFPVLQVFNHVSNWLSKIPDESQAVFYSNLVVEMLVDHYIKSSDSKTKMHEYLKPLETSCGEFTATFVALAPLHCQMNSALCSIISSFMNKHLQFLLRHLRDTPYLGDQFAKNTFPIFVRYILSQKQTSSLMKFQFSVAYILRKWDEKVIGAGRATTTKTPINVLDILLSDEYNWNDSRCSLLASSSYKIEFLIKKLEEAEVDQKYIDLIKIQKREIEEIAKSE</sequence>
<evidence type="ECO:0000313" key="2">
    <source>
        <dbReference type="Proteomes" id="UP001152747"/>
    </source>
</evidence>
<dbReference type="EMBL" id="CANHGI010000003">
    <property type="protein sequence ID" value="CAI5445872.1"/>
    <property type="molecule type" value="Genomic_DNA"/>
</dbReference>
<gene>
    <name evidence="1" type="ORF">CAMP_LOCUS8509</name>
</gene>
<dbReference type="PANTHER" id="PTHR14540:SF2">
    <property type="entry name" value="INTEGRATOR COMPLEX SUBUNIT 15"/>
    <property type="match status" value="1"/>
</dbReference>
<dbReference type="OrthoDB" id="5861309at2759"/>
<protein>
    <submittedName>
        <fullName evidence="1">Uncharacterized protein</fullName>
    </submittedName>
</protein>
<reference evidence="1" key="1">
    <citation type="submission" date="2022-11" db="EMBL/GenBank/DDBJ databases">
        <authorList>
            <person name="Kikuchi T."/>
        </authorList>
    </citation>
    <scope>NUCLEOTIDE SEQUENCE</scope>
    <source>
        <strain evidence="1">PS1010</strain>
    </source>
</reference>
<dbReference type="PANTHER" id="PTHR14540">
    <property type="entry name" value="INTEGRATOR COMPLEX SUBUNIT 15"/>
    <property type="match status" value="1"/>
</dbReference>
<keyword evidence="2" id="KW-1185">Reference proteome</keyword>